<dbReference type="Pfam" id="PF12802">
    <property type="entry name" value="MarR_2"/>
    <property type="match status" value="1"/>
</dbReference>
<dbReference type="InterPro" id="IPR036390">
    <property type="entry name" value="WH_DNA-bd_sf"/>
</dbReference>
<dbReference type="SMART" id="SM00347">
    <property type="entry name" value="HTH_MARR"/>
    <property type="match status" value="1"/>
</dbReference>
<dbReference type="Gene3D" id="1.10.10.10">
    <property type="entry name" value="Winged helix-like DNA-binding domain superfamily/Winged helix DNA-binding domain"/>
    <property type="match status" value="1"/>
</dbReference>
<dbReference type="Proteomes" id="UP000237718">
    <property type="component" value="Unassembled WGS sequence"/>
</dbReference>
<feature type="domain" description="HTH marR-type" evidence="1">
    <location>
        <begin position="12"/>
        <end position="143"/>
    </location>
</feature>
<evidence type="ECO:0000259" key="1">
    <source>
        <dbReference type="PROSITE" id="PS50995"/>
    </source>
</evidence>
<comment type="caution">
    <text evidence="2">The sequence shown here is derived from an EMBL/GenBank/DDBJ whole genome shotgun (WGS) entry which is preliminary data.</text>
</comment>
<gene>
    <name evidence="2" type="ORF">CLV89_11264</name>
</gene>
<dbReference type="RefSeq" id="WP_106164803.1">
    <property type="nucleotide sequence ID" value="NZ_PVUF01000012.1"/>
</dbReference>
<dbReference type="AlphaFoldDB" id="A0A2T1ABM5"/>
<dbReference type="PANTHER" id="PTHR33164">
    <property type="entry name" value="TRANSCRIPTIONAL REGULATOR, MARR FAMILY"/>
    <property type="match status" value="1"/>
</dbReference>
<evidence type="ECO:0000313" key="3">
    <source>
        <dbReference type="Proteomes" id="UP000237718"/>
    </source>
</evidence>
<dbReference type="PANTHER" id="PTHR33164:SF95">
    <property type="entry name" value="TRANSCRIPTIONAL REGULATOR"/>
    <property type="match status" value="1"/>
</dbReference>
<dbReference type="InterPro" id="IPR000835">
    <property type="entry name" value="HTH_MarR-typ"/>
</dbReference>
<dbReference type="GO" id="GO:0006950">
    <property type="term" value="P:response to stress"/>
    <property type="evidence" value="ECO:0007669"/>
    <property type="project" value="TreeGrafter"/>
</dbReference>
<dbReference type="InterPro" id="IPR036388">
    <property type="entry name" value="WH-like_DNA-bd_sf"/>
</dbReference>
<protein>
    <submittedName>
        <fullName evidence="2">MarR family transcriptional regulator</fullName>
    </submittedName>
</protein>
<dbReference type="InterPro" id="IPR039422">
    <property type="entry name" value="MarR/SlyA-like"/>
</dbReference>
<accession>A0A2T1ABM5</accession>
<proteinExistence type="predicted"/>
<sequence length="157" mass="17267">MPDPELEIATLPATLIRRLHQISVARFATVMSAAGLDLTPVQYTAIAALDARPGIDQATLSGLIGYDRATLGKVVERLEIKQLVQREICPEDRRARRLRLTELGQSLFAEARPNVEAIQPEILSSLTPEEREALVRLLTKATDVDARGAPYDADRPS</sequence>
<dbReference type="EMBL" id="PVUF01000012">
    <property type="protein sequence ID" value="PRZ45952.1"/>
    <property type="molecule type" value="Genomic_DNA"/>
</dbReference>
<organism evidence="2 3">
    <name type="scientific">Tritonibacter scottomollicae</name>
    <name type="common">Epibacterium scottomollicae</name>
    <dbReference type="NCBI Taxonomy" id="483013"/>
    <lineage>
        <taxon>Bacteria</taxon>
        <taxon>Pseudomonadati</taxon>
        <taxon>Pseudomonadota</taxon>
        <taxon>Alphaproteobacteria</taxon>
        <taxon>Rhodobacterales</taxon>
        <taxon>Paracoccaceae</taxon>
        <taxon>Tritonibacter</taxon>
    </lineage>
</organism>
<dbReference type="PRINTS" id="PR00598">
    <property type="entry name" value="HTHMARR"/>
</dbReference>
<evidence type="ECO:0000313" key="2">
    <source>
        <dbReference type="EMBL" id="PRZ45952.1"/>
    </source>
</evidence>
<name>A0A2T1ABM5_TRISK</name>
<reference evidence="2 3" key="1">
    <citation type="submission" date="2018-03" db="EMBL/GenBank/DDBJ databases">
        <title>Genomic Encyclopedia of Archaeal and Bacterial Type Strains, Phase II (KMG-II): from individual species to whole genera.</title>
        <authorList>
            <person name="Goeker M."/>
        </authorList>
    </citation>
    <scope>NUCLEOTIDE SEQUENCE [LARGE SCALE GENOMIC DNA]</scope>
    <source>
        <strain evidence="2 3">DSM 25328</strain>
    </source>
</reference>
<dbReference type="PROSITE" id="PS50995">
    <property type="entry name" value="HTH_MARR_2"/>
    <property type="match status" value="1"/>
</dbReference>
<dbReference type="OrthoDB" id="7349109at2"/>
<dbReference type="GO" id="GO:0003700">
    <property type="term" value="F:DNA-binding transcription factor activity"/>
    <property type="evidence" value="ECO:0007669"/>
    <property type="project" value="InterPro"/>
</dbReference>
<dbReference type="SUPFAM" id="SSF46785">
    <property type="entry name" value="Winged helix' DNA-binding domain"/>
    <property type="match status" value="1"/>
</dbReference>